<comment type="function">
    <text evidence="9">Involved in cytokinin biosynthesis. Catalyzes the transfer of an isopentenyl group from dimethylallyl diphosphate (DMAPP) to ATP and ADP.</text>
</comment>
<keyword evidence="12" id="KW-1185">Reference proteome</keyword>
<comment type="catalytic activity">
    <reaction evidence="7">
        <text>dimethylallyl diphosphate + ATP = N(6)-(dimethylallyl)adenosine 5'-triphosphate + diphosphate</text>
        <dbReference type="Rhea" id="RHEA:36331"/>
        <dbReference type="ChEBI" id="CHEBI:30616"/>
        <dbReference type="ChEBI" id="CHEBI:33019"/>
        <dbReference type="ChEBI" id="CHEBI:57623"/>
        <dbReference type="ChEBI" id="CHEBI:73532"/>
        <dbReference type="EC" id="2.5.1.112"/>
    </reaction>
</comment>
<name>A0AA88RE18_9ASTE</name>
<dbReference type="AlphaFoldDB" id="A0AA88RE18"/>
<sequence>MPENQEADDVDDDDDEDGAEEVDRFMSTTLPVMRIFSTCKQAQPLVNFPGGLNMEPFIPWRRKDKVVIVMGATGTGKSRLSIDLATRFPAEIVNCDKMQVYKGLDIVTNKVTEEECRGVPHHLLGLLDPNVDFTATDYCHHASHVLESIVRRDRIPIIAGGSNSYIKALVNDNVEFQSKYECCFLWVDVALPILYSFVSERVDRMFDAGLMDEVRNLFDPEADYTSGLRRAIGVPEMDQLLRVESSVDHQTRARLLEIAIDKIKANTCKLASYQLQNIRSLQNQLGWNMHHIDATGAFLKCGSKADDAWERLVAEPSTVTVGQFLYEEDFMSAIVAPTTAASVIGKSAAAASR</sequence>
<evidence type="ECO:0000256" key="6">
    <source>
        <dbReference type="ARBA" id="ARBA00022946"/>
    </source>
</evidence>
<dbReference type="EMBL" id="JAVXUO010001631">
    <property type="protein sequence ID" value="KAK2980466.1"/>
    <property type="molecule type" value="Genomic_DNA"/>
</dbReference>
<evidence type="ECO:0000256" key="2">
    <source>
        <dbReference type="ARBA" id="ARBA00022679"/>
    </source>
</evidence>
<dbReference type="Proteomes" id="UP001187471">
    <property type="component" value="Unassembled WGS sequence"/>
</dbReference>
<dbReference type="GO" id="GO:0005739">
    <property type="term" value="C:mitochondrion"/>
    <property type="evidence" value="ECO:0007669"/>
    <property type="project" value="TreeGrafter"/>
</dbReference>
<keyword evidence="2" id="KW-0808">Transferase</keyword>
<dbReference type="GO" id="GO:0052622">
    <property type="term" value="F:ATP/ADP dimethylallyltransferase activity"/>
    <property type="evidence" value="ECO:0007669"/>
    <property type="project" value="UniProtKB-EC"/>
</dbReference>
<organism evidence="11 12">
    <name type="scientific">Escallonia rubra</name>
    <dbReference type="NCBI Taxonomy" id="112253"/>
    <lineage>
        <taxon>Eukaryota</taxon>
        <taxon>Viridiplantae</taxon>
        <taxon>Streptophyta</taxon>
        <taxon>Embryophyta</taxon>
        <taxon>Tracheophyta</taxon>
        <taxon>Spermatophyta</taxon>
        <taxon>Magnoliopsida</taxon>
        <taxon>eudicotyledons</taxon>
        <taxon>Gunneridae</taxon>
        <taxon>Pentapetalae</taxon>
        <taxon>asterids</taxon>
        <taxon>campanulids</taxon>
        <taxon>Escalloniales</taxon>
        <taxon>Escalloniaceae</taxon>
        <taxon>Escallonia</taxon>
    </lineage>
</organism>
<dbReference type="Gene3D" id="1.10.287.890">
    <property type="entry name" value="Crystal structure of tRNA isopentenylpyrophosphate transferase (bh2366) domain"/>
    <property type="match status" value="1"/>
</dbReference>
<dbReference type="FunFam" id="1.10.287.890:FF:000002">
    <property type="entry name" value="Adenylate isopentenyltransferase 5, chloroplastic"/>
    <property type="match status" value="1"/>
</dbReference>
<dbReference type="Gene3D" id="3.40.50.300">
    <property type="entry name" value="P-loop containing nucleotide triphosphate hydrolases"/>
    <property type="match status" value="1"/>
</dbReference>
<evidence type="ECO:0000256" key="1">
    <source>
        <dbReference type="ARBA" id="ARBA00005842"/>
    </source>
</evidence>
<dbReference type="SUPFAM" id="SSF52540">
    <property type="entry name" value="P-loop containing nucleoside triphosphate hydrolases"/>
    <property type="match status" value="1"/>
</dbReference>
<dbReference type="InterPro" id="IPR027417">
    <property type="entry name" value="P-loop_NTPase"/>
</dbReference>
<evidence type="ECO:0000256" key="4">
    <source>
        <dbReference type="ARBA" id="ARBA00022741"/>
    </source>
</evidence>
<protein>
    <recommendedName>
        <fullName evidence="10">adenylate dimethylallyltransferase (ADP/ATP-dependent)</fullName>
        <ecNumber evidence="10">2.5.1.112</ecNumber>
    </recommendedName>
</protein>
<keyword evidence="5" id="KW-0067">ATP-binding</keyword>
<dbReference type="Pfam" id="PF01715">
    <property type="entry name" value="IPPT"/>
    <property type="match status" value="2"/>
</dbReference>
<comment type="catalytic activity">
    <reaction evidence="8">
        <text>dimethylallyl diphosphate + ADP = N(6)-(dimethylallyl)adenosine 5'-diphosphate + diphosphate</text>
        <dbReference type="Rhea" id="RHEA:36327"/>
        <dbReference type="ChEBI" id="CHEBI:33019"/>
        <dbReference type="ChEBI" id="CHEBI:57623"/>
        <dbReference type="ChEBI" id="CHEBI:73533"/>
        <dbReference type="ChEBI" id="CHEBI:456216"/>
        <dbReference type="EC" id="2.5.1.112"/>
    </reaction>
</comment>
<dbReference type="EC" id="2.5.1.112" evidence="10"/>
<dbReference type="GO" id="GO:0006400">
    <property type="term" value="P:tRNA modification"/>
    <property type="evidence" value="ECO:0007669"/>
    <property type="project" value="TreeGrafter"/>
</dbReference>
<dbReference type="GO" id="GO:0009691">
    <property type="term" value="P:cytokinin biosynthetic process"/>
    <property type="evidence" value="ECO:0007669"/>
    <property type="project" value="UniProtKB-KW"/>
</dbReference>
<reference evidence="11" key="1">
    <citation type="submission" date="2022-12" db="EMBL/GenBank/DDBJ databases">
        <title>Draft genome assemblies for two species of Escallonia (Escalloniales).</title>
        <authorList>
            <person name="Chanderbali A."/>
            <person name="Dervinis C."/>
            <person name="Anghel I."/>
            <person name="Soltis D."/>
            <person name="Soltis P."/>
            <person name="Zapata F."/>
        </authorList>
    </citation>
    <scope>NUCLEOTIDE SEQUENCE</scope>
    <source>
        <strain evidence="11">UCBG92.1500</strain>
        <tissue evidence="11">Leaf</tissue>
    </source>
</reference>
<dbReference type="PANTHER" id="PTHR11088">
    <property type="entry name" value="TRNA DIMETHYLALLYLTRANSFERASE"/>
    <property type="match status" value="1"/>
</dbReference>
<evidence type="ECO:0000256" key="8">
    <source>
        <dbReference type="ARBA" id="ARBA00052386"/>
    </source>
</evidence>
<proteinExistence type="inferred from homology"/>
<dbReference type="GO" id="GO:0009824">
    <property type="term" value="F:AMP dimethylallyltransferase activity"/>
    <property type="evidence" value="ECO:0007669"/>
    <property type="project" value="UniProtKB-ARBA"/>
</dbReference>
<evidence type="ECO:0000256" key="5">
    <source>
        <dbReference type="ARBA" id="ARBA00022840"/>
    </source>
</evidence>
<evidence type="ECO:0000256" key="7">
    <source>
        <dbReference type="ARBA" id="ARBA00051744"/>
    </source>
</evidence>
<accession>A0AA88RE18</accession>
<comment type="caution">
    <text evidence="11">The sequence shown here is derived from an EMBL/GenBank/DDBJ whole genome shotgun (WGS) entry which is preliminary data.</text>
</comment>
<gene>
    <name evidence="11" type="ORF">RJ640_028874</name>
</gene>
<dbReference type="PANTHER" id="PTHR11088:SF74">
    <property type="entry name" value="ADENYLATE ISOPENTENYLTRANSFERASE 5, CHLOROPLASTIC"/>
    <property type="match status" value="1"/>
</dbReference>
<comment type="similarity">
    <text evidence="1">Belongs to the IPP transferase family.</text>
</comment>
<dbReference type="InterPro" id="IPR039657">
    <property type="entry name" value="Dimethylallyltransferase"/>
</dbReference>
<keyword evidence="6" id="KW-0809">Transit peptide</keyword>
<dbReference type="GO" id="GO:0052381">
    <property type="term" value="F:tRNA dimethylallyltransferase activity"/>
    <property type="evidence" value="ECO:0007669"/>
    <property type="project" value="TreeGrafter"/>
</dbReference>
<evidence type="ECO:0000313" key="12">
    <source>
        <dbReference type="Proteomes" id="UP001187471"/>
    </source>
</evidence>
<evidence type="ECO:0000256" key="10">
    <source>
        <dbReference type="ARBA" id="ARBA00066838"/>
    </source>
</evidence>
<keyword evidence="3" id="KW-0203">Cytokinin biosynthesis</keyword>
<dbReference type="GO" id="GO:0005524">
    <property type="term" value="F:ATP binding"/>
    <property type="evidence" value="ECO:0007669"/>
    <property type="project" value="UniProtKB-KW"/>
</dbReference>
<evidence type="ECO:0000256" key="3">
    <source>
        <dbReference type="ARBA" id="ARBA00022712"/>
    </source>
</evidence>
<evidence type="ECO:0000313" key="11">
    <source>
        <dbReference type="EMBL" id="KAK2980466.1"/>
    </source>
</evidence>
<evidence type="ECO:0000256" key="9">
    <source>
        <dbReference type="ARBA" id="ARBA00055191"/>
    </source>
</evidence>
<keyword evidence="4" id="KW-0547">Nucleotide-binding</keyword>